<feature type="region of interest" description="Disordered" evidence="1">
    <location>
        <begin position="547"/>
        <end position="571"/>
    </location>
</feature>
<comment type="caution">
    <text evidence="2">The sequence shown here is derived from an EMBL/GenBank/DDBJ whole genome shotgun (WGS) entry which is preliminary data.</text>
</comment>
<proteinExistence type="predicted"/>
<dbReference type="EMBL" id="JAACJK010000168">
    <property type="protein sequence ID" value="KAF5320642.1"/>
    <property type="molecule type" value="Genomic_DNA"/>
</dbReference>
<dbReference type="OrthoDB" id="3541472at2759"/>
<dbReference type="PANTHER" id="PTHR31535:SF3">
    <property type="entry name" value="REGULATORY PROTEIN ZESTE"/>
    <property type="match status" value="1"/>
</dbReference>
<dbReference type="AlphaFoldDB" id="A0A8H5BCC2"/>
<accession>A0A8H5BCC2</accession>
<evidence type="ECO:0000256" key="1">
    <source>
        <dbReference type="SAM" id="MobiDB-lite"/>
    </source>
</evidence>
<evidence type="ECO:0000313" key="2">
    <source>
        <dbReference type="EMBL" id="KAF5320642.1"/>
    </source>
</evidence>
<name>A0A8H5BCC2_9AGAR</name>
<dbReference type="Proteomes" id="UP000541558">
    <property type="component" value="Unassembled WGS sequence"/>
</dbReference>
<keyword evidence="3" id="KW-1185">Reference proteome</keyword>
<protein>
    <submittedName>
        <fullName evidence="2">Uncharacterized protein</fullName>
    </submittedName>
</protein>
<evidence type="ECO:0000313" key="3">
    <source>
        <dbReference type="Proteomes" id="UP000541558"/>
    </source>
</evidence>
<sequence>MSASILDVLTEDALNIIVDEFQWVSGFKDLTKMRLVCKAMNSLIEPRAFSRTTISFNQPWSENQLKSFAIGNGPNSRWTKSLNIEHLYYTPETTSTSWERVRVDPAKQEEQRALLISAISALKSVESARLRLEPERPNNEALLAVSQLPRLQSVDVFFDMRFTLGDDNQLTPTLSHFVNLRSLHVRNAPPGKAVTDVCKVITNSPALETLFLHFLPPIRFPDPLRELRAQLGMPRAEGDSDPTPEAVSELVKDSLSSPTFVPTLKTMLVPGSHLHFSHSATPYFRVLTKLHVDREEMTANIDASFWTGLSQQGAKLKFLYIYPLTAASFAYLDSYAGLEELYLFRGDLRVEDTVVSVAERHSMADQVFHRVLPRHKDTLQILGTKGLSNEAWALKNEYLDQVLQCKELRRLCLVFRYTAHWYAGVTSDINVPHSIMRIAEALPFFKKFDVHLDVTGGGWGLNLQGNPALVGYLDNQASSFGTDVCSVEFQLSLHPAFEMVVYGGRGGWKLVFDSSSRRFMKLLCFTALISLSVSLVLAIPQGTGTGGGGGGGGGAGGGGGGEGTGGGGGGGAGGGRFVPLIDKRYTWDQLPYKIDTDVGLPRGVQVGYNRCNSTTEGPSSLCQTAYINSLDDFCLWAPPNPGHAVGEIEGEMVAWCTQPGHGTRVMPPGSITGVQFTKAPDYIQVVGFMDQTLLNMMAGDQGGEMDPHGADLRGNPMGGILFTNAWTGSYIQAVEWHNFNGGNTFCLKACDPSKPNDARYCEHRFDTQGCGFNAPSNARSGVFESCASDNQPFPGQGAPVAPASSSCSTFASTDIYGPSATVRVPIPGAETMTFSPVERPTPTPTTTSAPTAASTSSSAPAATGSNGGVMRNVGRGMVVTGALAAILCILVTV</sequence>
<organism evidence="2 3">
    <name type="scientific">Ephemerocybe angulata</name>
    <dbReference type="NCBI Taxonomy" id="980116"/>
    <lineage>
        <taxon>Eukaryota</taxon>
        <taxon>Fungi</taxon>
        <taxon>Dikarya</taxon>
        <taxon>Basidiomycota</taxon>
        <taxon>Agaricomycotina</taxon>
        <taxon>Agaricomycetes</taxon>
        <taxon>Agaricomycetidae</taxon>
        <taxon>Agaricales</taxon>
        <taxon>Agaricineae</taxon>
        <taxon>Psathyrellaceae</taxon>
        <taxon>Ephemerocybe</taxon>
    </lineage>
</organism>
<gene>
    <name evidence="2" type="ORF">D9611_013766</name>
</gene>
<reference evidence="2 3" key="1">
    <citation type="journal article" date="2020" name="ISME J.">
        <title>Uncovering the hidden diversity of litter-decomposition mechanisms in mushroom-forming fungi.</title>
        <authorList>
            <person name="Floudas D."/>
            <person name="Bentzer J."/>
            <person name="Ahren D."/>
            <person name="Johansson T."/>
            <person name="Persson P."/>
            <person name="Tunlid A."/>
        </authorList>
    </citation>
    <scope>NUCLEOTIDE SEQUENCE [LARGE SCALE GENOMIC DNA]</scope>
    <source>
        <strain evidence="2 3">CBS 175.51</strain>
    </source>
</reference>
<feature type="compositionally biased region" description="Low complexity" evidence="1">
    <location>
        <begin position="844"/>
        <end position="869"/>
    </location>
</feature>
<feature type="region of interest" description="Disordered" evidence="1">
    <location>
        <begin position="832"/>
        <end position="869"/>
    </location>
</feature>
<dbReference type="PANTHER" id="PTHR31535">
    <property type="match status" value="1"/>
</dbReference>